<protein>
    <recommendedName>
        <fullName evidence="4">DUF945 domain-containing protein</fullName>
    </recommendedName>
</protein>
<evidence type="ECO:0000313" key="2">
    <source>
        <dbReference type="EMBL" id="MFD2830154.1"/>
    </source>
</evidence>
<organism evidence="2 3">
    <name type="scientific">Corticicoccus populi</name>
    <dbReference type="NCBI Taxonomy" id="1812821"/>
    <lineage>
        <taxon>Bacteria</taxon>
        <taxon>Bacillati</taxon>
        <taxon>Bacillota</taxon>
        <taxon>Bacilli</taxon>
        <taxon>Bacillales</taxon>
        <taxon>Staphylococcaceae</taxon>
        <taxon>Corticicoccus</taxon>
    </lineage>
</organism>
<dbReference type="CDD" id="cd12087">
    <property type="entry name" value="TM_EGFR-like"/>
    <property type="match status" value="1"/>
</dbReference>
<evidence type="ECO:0000256" key="1">
    <source>
        <dbReference type="SAM" id="Phobius"/>
    </source>
</evidence>
<dbReference type="Proteomes" id="UP001597519">
    <property type="component" value="Unassembled WGS sequence"/>
</dbReference>
<name>A0ABW5WXR2_9STAP</name>
<proteinExistence type="predicted"/>
<dbReference type="RefSeq" id="WP_377772812.1">
    <property type="nucleotide sequence ID" value="NZ_JBHUOQ010000001.1"/>
</dbReference>
<evidence type="ECO:0008006" key="4">
    <source>
        <dbReference type="Google" id="ProtNLM"/>
    </source>
</evidence>
<dbReference type="EMBL" id="JBHUOQ010000001">
    <property type="protein sequence ID" value="MFD2830154.1"/>
    <property type="molecule type" value="Genomic_DNA"/>
</dbReference>
<accession>A0ABW5WXR2</accession>
<keyword evidence="1" id="KW-1133">Transmembrane helix</keyword>
<reference evidence="3" key="1">
    <citation type="journal article" date="2019" name="Int. J. Syst. Evol. Microbiol.">
        <title>The Global Catalogue of Microorganisms (GCM) 10K type strain sequencing project: providing services to taxonomists for standard genome sequencing and annotation.</title>
        <authorList>
            <consortium name="The Broad Institute Genomics Platform"/>
            <consortium name="The Broad Institute Genome Sequencing Center for Infectious Disease"/>
            <person name="Wu L."/>
            <person name="Ma J."/>
        </authorList>
    </citation>
    <scope>NUCLEOTIDE SEQUENCE [LARGE SCALE GENOMIC DNA]</scope>
    <source>
        <strain evidence="3">KCTC 33575</strain>
    </source>
</reference>
<keyword evidence="3" id="KW-1185">Reference proteome</keyword>
<gene>
    <name evidence="2" type="ORF">ACFSX4_06685</name>
</gene>
<keyword evidence="1" id="KW-0812">Transmembrane</keyword>
<evidence type="ECO:0000313" key="3">
    <source>
        <dbReference type="Proteomes" id="UP001597519"/>
    </source>
</evidence>
<comment type="caution">
    <text evidence="2">The sequence shown here is derived from an EMBL/GenBank/DDBJ whole genome shotgun (WGS) entry which is preliminary data.</text>
</comment>
<keyword evidence="1" id="KW-0472">Membrane</keyword>
<feature type="transmembrane region" description="Helical" evidence="1">
    <location>
        <begin position="12"/>
        <end position="34"/>
    </location>
</feature>
<sequence>MDGQSETKKSKTGLIVGIVVGVLLIVGIGGYFIFQSMVNTPKNSYLLSEKADIDNTFEIFEERFSEELEWYEYMQENPVQTDLNITASSNDPSLQQMGLSELISGSEINISTGTDMEDEISTFALSADVAGFSVDGLDLFLTGDNAGITFPFIEEYLTLNEADAPGLLSMMDPAFSEEEEIDYSVFFDDQMLSETEREYIEDEYMSYIHDQLPDDAFESENEEITVGENTINAEKLTMNLSEEQIHTFLSDLFNKMADDEELINMIQAQVTASSIGMPQDEADQIGSNVSDSLRTAAEDVQNVGFPDGLSSVIWLDGDDIVQRDLNVTTVNNDTTATVNLNGTNEISENGNVMNYNAVLGDGTEEMTFTINADLNEVENGFEDTITLSTSEADSNIVLTSTKDNSGDAVNSTLQLDVPMGQGMENLSIFLESESTYEDDQVTADYTIYAEDGVSITRDTATLNIAQESVTVDSVSVPDLTNEVNIGQMSEEELNDYFTNTFGPAFDSWVNENFGGMEPGGF</sequence>